<evidence type="ECO:0000313" key="6">
    <source>
        <dbReference type="EMBL" id="KAH7527279.1"/>
    </source>
</evidence>
<dbReference type="InterPro" id="IPR002885">
    <property type="entry name" value="PPR_rpt"/>
</dbReference>
<proteinExistence type="predicted"/>
<dbReference type="InterPro" id="IPR020097">
    <property type="entry name" value="PsdUridine_synth_TruA_a/b_dom"/>
</dbReference>
<evidence type="ECO:0000259" key="5">
    <source>
        <dbReference type="Pfam" id="PF01416"/>
    </source>
</evidence>
<dbReference type="Pfam" id="PF13041">
    <property type="entry name" value="PPR_2"/>
    <property type="match status" value="3"/>
</dbReference>
<dbReference type="Pfam" id="PF01535">
    <property type="entry name" value="PPR"/>
    <property type="match status" value="5"/>
</dbReference>
<organism evidence="6 7">
    <name type="scientific">Xanthoceras sorbifolium</name>
    <dbReference type="NCBI Taxonomy" id="99658"/>
    <lineage>
        <taxon>Eukaryota</taxon>
        <taxon>Viridiplantae</taxon>
        <taxon>Streptophyta</taxon>
        <taxon>Embryophyta</taxon>
        <taxon>Tracheophyta</taxon>
        <taxon>Spermatophyta</taxon>
        <taxon>Magnoliopsida</taxon>
        <taxon>eudicotyledons</taxon>
        <taxon>Gunneridae</taxon>
        <taxon>Pentapetalae</taxon>
        <taxon>rosids</taxon>
        <taxon>malvids</taxon>
        <taxon>Sapindales</taxon>
        <taxon>Sapindaceae</taxon>
        <taxon>Xanthoceroideae</taxon>
        <taxon>Xanthoceras</taxon>
    </lineage>
</organism>
<feature type="repeat" description="PPR" evidence="3">
    <location>
        <begin position="482"/>
        <end position="516"/>
    </location>
</feature>
<dbReference type="Gene3D" id="3.30.70.660">
    <property type="entry name" value="Pseudouridine synthase I, catalytic domain, C-terminal subdomain"/>
    <property type="match status" value="1"/>
</dbReference>
<name>A0ABQ8H010_9ROSI</name>
<gene>
    <name evidence="6" type="ORF">JRO89_XSUnG0038500</name>
</gene>
<feature type="compositionally biased region" description="Pro residues" evidence="4">
    <location>
        <begin position="747"/>
        <end position="759"/>
    </location>
</feature>
<evidence type="ECO:0000256" key="3">
    <source>
        <dbReference type="PROSITE-ProRule" id="PRU00708"/>
    </source>
</evidence>
<feature type="region of interest" description="Disordered" evidence="4">
    <location>
        <begin position="740"/>
        <end position="786"/>
    </location>
</feature>
<dbReference type="PANTHER" id="PTHR47926">
    <property type="entry name" value="PENTATRICOPEPTIDE REPEAT-CONTAINING PROTEIN"/>
    <property type="match status" value="1"/>
</dbReference>
<keyword evidence="7" id="KW-1185">Reference proteome</keyword>
<evidence type="ECO:0000256" key="1">
    <source>
        <dbReference type="ARBA" id="ARBA00022737"/>
    </source>
</evidence>
<feature type="repeat" description="PPR" evidence="3">
    <location>
        <begin position="381"/>
        <end position="415"/>
    </location>
</feature>
<dbReference type="CDD" id="cd02568">
    <property type="entry name" value="PseudoU_synth_PUS1_PUS2"/>
    <property type="match status" value="1"/>
</dbReference>
<dbReference type="Pfam" id="PF01416">
    <property type="entry name" value="PseudoU_synth_1"/>
    <property type="match status" value="1"/>
</dbReference>
<dbReference type="InterPro" id="IPR020095">
    <property type="entry name" value="PsdUridine_synth_TruA_C"/>
</dbReference>
<dbReference type="InterPro" id="IPR011990">
    <property type="entry name" value="TPR-like_helical_dom_sf"/>
</dbReference>
<dbReference type="Gene3D" id="1.25.40.10">
    <property type="entry name" value="Tetratricopeptide repeat domain"/>
    <property type="match status" value="5"/>
</dbReference>
<dbReference type="EMBL" id="JAFEMO010000067">
    <property type="protein sequence ID" value="KAH7527279.1"/>
    <property type="molecule type" value="Genomic_DNA"/>
</dbReference>
<dbReference type="InterPro" id="IPR020094">
    <property type="entry name" value="TruA/RsuA/RluB/E/F_N"/>
</dbReference>
<dbReference type="PANTHER" id="PTHR47926:SF521">
    <property type="entry name" value="PENTATRICOPEPTIDE REPEAT-CONTAINING PROTEIN"/>
    <property type="match status" value="1"/>
</dbReference>
<dbReference type="PROSITE" id="PS51375">
    <property type="entry name" value="PPR"/>
    <property type="match status" value="4"/>
</dbReference>
<reference evidence="6 7" key="1">
    <citation type="submission" date="2021-02" db="EMBL/GenBank/DDBJ databases">
        <title>Plant Genome Project.</title>
        <authorList>
            <person name="Zhang R.-G."/>
        </authorList>
    </citation>
    <scope>NUCLEOTIDE SEQUENCE [LARGE SCALE GENOMIC DNA]</scope>
    <source>
        <tissue evidence="6">Leaves</tissue>
    </source>
</reference>
<dbReference type="Pfam" id="PF20431">
    <property type="entry name" value="E_motif"/>
    <property type="match status" value="1"/>
</dbReference>
<accession>A0ABQ8H010</accession>
<evidence type="ECO:0000256" key="4">
    <source>
        <dbReference type="SAM" id="MobiDB-lite"/>
    </source>
</evidence>
<evidence type="ECO:0000313" key="7">
    <source>
        <dbReference type="Proteomes" id="UP000827721"/>
    </source>
</evidence>
<keyword evidence="1" id="KW-0677">Repeat</keyword>
<protein>
    <recommendedName>
        <fullName evidence="5">Pseudouridine synthase I TruA alpha/beta domain-containing protein</fullName>
    </recommendedName>
</protein>
<comment type="caution">
    <text evidence="6">The sequence shown here is derived from an EMBL/GenBank/DDBJ whole genome shotgun (WGS) entry which is preliminary data.</text>
</comment>
<dbReference type="SUPFAM" id="SSF55120">
    <property type="entry name" value="Pseudouridine synthase"/>
    <property type="match status" value="1"/>
</dbReference>
<keyword evidence="2" id="KW-0413">Isomerase</keyword>
<dbReference type="InterPro" id="IPR046848">
    <property type="entry name" value="E_motif"/>
</dbReference>
<dbReference type="Proteomes" id="UP000827721">
    <property type="component" value="Unassembled WGS sequence"/>
</dbReference>
<feature type="region of interest" description="Disordered" evidence="4">
    <location>
        <begin position="697"/>
        <end position="722"/>
    </location>
</feature>
<sequence length="1276" mass="141754">MPVPPGNRSLFEELVKYTQQRNFSRGRALHAQIIKTSKFSCVYLANSLVNFYAKCGHLNKAKLVFENIQNKDVVSWNCLINGYSQQGSQQGSIASSFVMELFQCMRAENILPNAHTYSGVFTAASNLQNAFAGQQVHAIAVKTSSFCDVFVGSSLVNVYCKAGLLEDARKVFDRMPEKNSVSWATMISGYATQRMAVEALGIFESIRKEDDSVNEFVLTSVLSGLVVPEFVDSGKQIHCLSVKNGLLEIVSVANALVTMYAKCGNLDDALRTFELSGDKNSITWSAMITGYAQSGDSHKALKLFSNMHFNEIKPSEFTLVGVLNACSDIAALEGGKQVHNYLLKSGYDSQIYILTALVDMYAKCGSTVDARKGFDHLQKADIVLWTSMIGGYVQNGENEEALCLYGKMQGQGIFPNELTMTGVIKACSNLAALEQGKQVHARTIKYGLSQEVSIGSSLSTMYAKCGSLKDGNFVFRRMPLRDIMSWNAMISGLAQNGYGKEALELFEEMLAEGTKPDYVTFVNILSACSHMGLVERGQAYFKMMSNDFSIVPRVEHYACMVDILSRAGKLNEAKEFIESANDDHGMCLWRILLSACRNYHNYELGAHAGEKLMELGSQESSAYVLLSGIYTAMGRLEDVERVRRLMKLRGVSKEPGCSWIELKSRVHVFVVGDQMHPQIGDTRATIWRLSKQMKDEVYQPSPDLASGTERPEQQSDSFTKTVNGNLKQFVPLSYALNMENPDINVPESPPLPPPPPPQQEEPDHKRLKMSTTSDDDEATTTTTTKKQRYKRRKIAIFFAYCGVGYQGMQKNPGAKTIEGELEEVLFQSGAVPEQDRGVPKRYDWARSARTDKGVSAVGQVVSGRFYIDPPGLVERLNSNLPAQIRVFGYRRVTGSFNAKKFCDRRRYVYLIPVFALDSSSHRDRESVLASLGSGSELVKCFECSERGRKVVGVMGKRTYQLGMSSYAENAILKSNGGVDNTNSESIEEEKLNTDESANVNQDCVGNGVLENVVEAEGIVQNENTDSNSNVGLFNDSKVVGEEEGVNNGEEKPPMGSEFCYGEKEKERFNRILKHYVGSHNFHNFTTRTKAEDPAARRYIISFDANTVFNVEGIEFVKCEVVGQSFMLHQIRKMIGLAVAVMRNCASESLIETALQKDVNITVPTAPEVGLYLDECLFTSYNQKWKDSHEELSMKGYEKEAENFKMKHIYSHIASTEHKEGVVALWLHSLNHRNYPDLSYGNKLDSSAAKNPELCAANNDDDTTADNNSSEVTEMAE</sequence>
<dbReference type="NCBIfam" id="TIGR00756">
    <property type="entry name" value="PPR"/>
    <property type="match status" value="4"/>
</dbReference>
<dbReference type="InterPro" id="IPR046960">
    <property type="entry name" value="PPR_At4g14850-like_plant"/>
</dbReference>
<dbReference type="Gene3D" id="3.30.70.580">
    <property type="entry name" value="Pseudouridine synthase I, catalytic domain, N-terminal subdomain"/>
    <property type="match status" value="1"/>
</dbReference>
<dbReference type="InterPro" id="IPR020103">
    <property type="entry name" value="PsdUridine_synth_cat_dom_sf"/>
</dbReference>
<dbReference type="InterPro" id="IPR041708">
    <property type="entry name" value="PUS1/PUS2-like"/>
</dbReference>
<feature type="repeat" description="PPR" evidence="3">
    <location>
        <begin position="148"/>
        <end position="182"/>
    </location>
</feature>
<evidence type="ECO:0000256" key="2">
    <source>
        <dbReference type="ARBA" id="ARBA00023235"/>
    </source>
</evidence>
<feature type="domain" description="Pseudouridine synthase I TruA alpha/beta" evidence="5">
    <location>
        <begin position="1072"/>
        <end position="1177"/>
    </location>
</feature>
<feature type="region of interest" description="Disordered" evidence="4">
    <location>
        <begin position="1250"/>
        <end position="1276"/>
    </location>
</feature>
<feature type="repeat" description="PPR" evidence="3">
    <location>
        <begin position="280"/>
        <end position="314"/>
    </location>
</feature>